<accession>A0ABX8DVR0</accession>
<keyword evidence="1" id="KW-0472">Membrane</keyword>
<keyword evidence="1" id="KW-1133">Transmembrane helix</keyword>
<feature type="transmembrane region" description="Helical" evidence="1">
    <location>
        <begin position="461"/>
        <end position="481"/>
    </location>
</feature>
<dbReference type="PANTHER" id="PTHR34219:SF6">
    <property type="entry name" value="BLR3280 PROTEIN"/>
    <property type="match status" value="1"/>
</dbReference>
<dbReference type="Proteomes" id="UP000678154">
    <property type="component" value="Chromosome"/>
</dbReference>
<dbReference type="Pfam" id="PF03929">
    <property type="entry name" value="PepSY_TM"/>
    <property type="match status" value="1"/>
</dbReference>
<feature type="transmembrane region" description="Helical" evidence="1">
    <location>
        <begin position="206"/>
        <end position="229"/>
    </location>
</feature>
<feature type="transmembrane region" description="Helical" evidence="1">
    <location>
        <begin position="12"/>
        <end position="37"/>
    </location>
</feature>
<sequence>MKLKRQLYLWHRWLGIVTCLFMALWFVSGVVMLYVGYPKLTPTERLAHLPVLPAGCCAELPARWVDEPLQALRLSSLGGRPYYLLDLADGRRVALDAANGELLTSVDARWALASARQYAGDVPLQYRGSLDEDMWTHSRALDAERPLQRVEVGDAACTWLYLSGRTGEVVRDASAQERTWNWIGAWLHWLYPLRGGFGFDNGWRTLVIGLSLLGTLMALLGMVVGVMRVRLRTRYRSGSCSPYPGGWLRWHHIGGLLFGVVVVTWVFSGLMSMRPWGLTDSHSRLDISALQQGLLRATDIGQSVKQALASLDQEAAFRTVELQWRRLGENTYLVARNAVGDSRILELGALPARQLQRERLEAAARAISPQTSLRVDWQTGYDFHYFARDAQSMYGFQPRPLPVLRLRFEDPAGTWIYLDPASGELVASHDLTQRTGRWLFNLLHSWDWQPLLQRPALRESMIIGFSLGGTVIALSGVVLGWRRLWRIRPRR</sequence>
<feature type="transmembrane region" description="Helical" evidence="1">
    <location>
        <begin position="250"/>
        <end position="271"/>
    </location>
</feature>
<keyword evidence="1" id="KW-0812">Transmembrane</keyword>
<evidence type="ECO:0000313" key="3">
    <source>
        <dbReference type="Proteomes" id="UP000678154"/>
    </source>
</evidence>
<proteinExistence type="predicted"/>
<organism evidence="2 3">
    <name type="scientific">Pseudomonas qingdaonensis</name>
    <dbReference type="NCBI Taxonomy" id="2056231"/>
    <lineage>
        <taxon>Bacteria</taxon>
        <taxon>Pseudomonadati</taxon>
        <taxon>Pseudomonadota</taxon>
        <taxon>Gammaproteobacteria</taxon>
        <taxon>Pseudomonadales</taxon>
        <taxon>Pseudomonadaceae</taxon>
        <taxon>Pseudomonas</taxon>
    </lineage>
</organism>
<keyword evidence="3" id="KW-1185">Reference proteome</keyword>
<evidence type="ECO:0000313" key="2">
    <source>
        <dbReference type="EMBL" id="QVL20328.1"/>
    </source>
</evidence>
<dbReference type="PANTHER" id="PTHR34219">
    <property type="entry name" value="IRON-REGULATED INNER MEMBRANE PROTEIN-RELATED"/>
    <property type="match status" value="1"/>
</dbReference>
<dbReference type="EMBL" id="CP074676">
    <property type="protein sequence ID" value="QVL20328.1"/>
    <property type="molecule type" value="Genomic_DNA"/>
</dbReference>
<name>A0ABX8DVR0_9PSED</name>
<evidence type="ECO:0000256" key="1">
    <source>
        <dbReference type="SAM" id="Phobius"/>
    </source>
</evidence>
<protein>
    <submittedName>
        <fullName evidence="2">PepSY domain-containing protein</fullName>
    </submittedName>
</protein>
<dbReference type="InterPro" id="IPR005625">
    <property type="entry name" value="PepSY-ass_TM"/>
</dbReference>
<reference evidence="2 3" key="1">
    <citation type="journal article" date="2016" name="J. Hazard. Mater.">
        <title>A newly isolated Pseudomonas putida S-1 strain for batch-mode-propanethiol degradation and continuous treatment of propanethiol-containing waste gas.</title>
        <authorList>
            <person name="Chen D.Z."/>
            <person name="Sun Y.M."/>
            <person name="Han L.M."/>
            <person name="Chen J."/>
            <person name="Ye J.X."/>
            <person name="Chen J.M."/>
        </authorList>
    </citation>
    <scope>NUCLEOTIDE SEQUENCE [LARGE SCALE GENOMIC DNA]</scope>
    <source>
        <strain evidence="2 3">S-1</strain>
    </source>
</reference>
<gene>
    <name evidence="2" type="ORF">KH389_07030</name>
</gene>